<protein>
    <recommendedName>
        <fullName evidence="4">Ribosomal protein L4</fullName>
    </recommendedName>
</protein>
<sequence>MISEAELKVLADLKSILYGLRFEKFGIEICVELKIMPPRMTTRSAGRATAAPRGGRTSGQNGRGGGRTRGRYGDQGNGRIMVRWPSR</sequence>
<evidence type="ECO:0000256" key="1">
    <source>
        <dbReference type="SAM" id="MobiDB-lite"/>
    </source>
</evidence>
<feature type="compositionally biased region" description="Low complexity" evidence="1">
    <location>
        <begin position="42"/>
        <end position="60"/>
    </location>
</feature>
<accession>A0ABQ5CB71</accession>
<gene>
    <name evidence="2" type="ORF">Tco_0892191</name>
</gene>
<dbReference type="Proteomes" id="UP001151760">
    <property type="component" value="Unassembled WGS sequence"/>
</dbReference>
<dbReference type="EMBL" id="BQNB010013954">
    <property type="protein sequence ID" value="GJT22254.1"/>
    <property type="molecule type" value="Genomic_DNA"/>
</dbReference>
<evidence type="ECO:0008006" key="4">
    <source>
        <dbReference type="Google" id="ProtNLM"/>
    </source>
</evidence>
<feature type="region of interest" description="Disordered" evidence="1">
    <location>
        <begin position="42"/>
        <end position="87"/>
    </location>
</feature>
<evidence type="ECO:0000313" key="2">
    <source>
        <dbReference type="EMBL" id="GJT22254.1"/>
    </source>
</evidence>
<keyword evidence="3" id="KW-1185">Reference proteome</keyword>
<organism evidence="2 3">
    <name type="scientific">Tanacetum coccineum</name>
    <dbReference type="NCBI Taxonomy" id="301880"/>
    <lineage>
        <taxon>Eukaryota</taxon>
        <taxon>Viridiplantae</taxon>
        <taxon>Streptophyta</taxon>
        <taxon>Embryophyta</taxon>
        <taxon>Tracheophyta</taxon>
        <taxon>Spermatophyta</taxon>
        <taxon>Magnoliopsida</taxon>
        <taxon>eudicotyledons</taxon>
        <taxon>Gunneridae</taxon>
        <taxon>Pentapetalae</taxon>
        <taxon>asterids</taxon>
        <taxon>campanulids</taxon>
        <taxon>Asterales</taxon>
        <taxon>Asteraceae</taxon>
        <taxon>Asteroideae</taxon>
        <taxon>Anthemideae</taxon>
        <taxon>Anthemidinae</taxon>
        <taxon>Tanacetum</taxon>
    </lineage>
</organism>
<name>A0ABQ5CB71_9ASTR</name>
<proteinExistence type="predicted"/>
<reference evidence="2" key="1">
    <citation type="journal article" date="2022" name="Int. J. Mol. Sci.">
        <title>Draft Genome of Tanacetum Coccineum: Genomic Comparison of Closely Related Tanacetum-Family Plants.</title>
        <authorList>
            <person name="Yamashiro T."/>
            <person name="Shiraishi A."/>
            <person name="Nakayama K."/>
            <person name="Satake H."/>
        </authorList>
    </citation>
    <scope>NUCLEOTIDE SEQUENCE</scope>
</reference>
<comment type="caution">
    <text evidence="2">The sequence shown here is derived from an EMBL/GenBank/DDBJ whole genome shotgun (WGS) entry which is preliminary data.</text>
</comment>
<evidence type="ECO:0000313" key="3">
    <source>
        <dbReference type="Proteomes" id="UP001151760"/>
    </source>
</evidence>
<reference evidence="2" key="2">
    <citation type="submission" date="2022-01" db="EMBL/GenBank/DDBJ databases">
        <authorList>
            <person name="Yamashiro T."/>
            <person name="Shiraishi A."/>
            <person name="Satake H."/>
            <person name="Nakayama K."/>
        </authorList>
    </citation>
    <scope>NUCLEOTIDE SEQUENCE</scope>
</reference>